<evidence type="ECO:0000313" key="1">
    <source>
        <dbReference type="EMBL" id="EFJ28605.1"/>
    </source>
</evidence>
<dbReference type="GO" id="GO:0003723">
    <property type="term" value="F:RNA binding"/>
    <property type="evidence" value="ECO:0007669"/>
    <property type="project" value="InterPro"/>
</dbReference>
<dbReference type="Gramene" id="EFJ28605">
    <property type="protein sequence ID" value="EFJ28605"/>
    <property type="gene ID" value="SELMODRAFT_411079"/>
</dbReference>
<dbReference type="InterPro" id="IPR046960">
    <property type="entry name" value="PPR_At4g14850-like_plant"/>
</dbReference>
<dbReference type="KEGG" id="smo:SELMODRAFT_411079"/>
<evidence type="ECO:0000313" key="2">
    <source>
        <dbReference type="Proteomes" id="UP000001514"/>
    </source>
</evidence>
<dbReference type="InParanoid" id="D8RGI6"/>
<dbReference type="PANTHER" id="PTHR47926">
    <property type="entry name" value="PENTATRICOPEPTIDE REPEAT-CONTAINING PROTEIN"/>
    <property type="match status" value="1"/>
</dbReference>
<dbReference type="eggNOG" id="KOG4197">
    <property type="taxonomic scope" value="Eukaryota"/>
</dbReference>
<dbReference type="GO" id="GO:0009451">
    <property type="term" value="P:RNA modification"/>
    <property type="evidence" value="ECO:0007669"/>
    <property type="project" value="InterPro"/>
</dbReference>
<dbReference type="EMBL" id="GL377579">
    <property type="protein sequence ID" value="EFJ28605.1"/>
    <property type="molecule type" value="Genomic_DNA"/>
</dbReference>
<sequence length="254" mass="29003">MLWAYAQNGHLQSAVDFFYDKSKNKDIVTHNIMLIVYAACRRKHVNAEHGKYAAEQIFAMDPNNATPYIILTEIYGKSGRTDEIAGLRKMVTEKGLTKLGAISRVQLGGKMHTFHLGDWSHPNIKEIWGELMRLMKLAKENGYVKEENFWHLNCNKEEVHSEKFAIAYALLQESHKSNVLMVNSFTVSKEAVVLAVMHGAVLFIQSRPSARCEFCERQCNNCQFLCFHASLRSCSIGVYCLDFLVGRRPHIELM</sequence>
<dbReference type="InterPro" id="IPR046848">
    <property type="entry name" value="E_motif"/>
</dbReference>
<keyword evidence="2" id="KW-1185">Reference proteome</keyword>
<organism evidence="2">
    <name type="scientific">Selaginella moellendorffii</name>
    <name type="common">Spikemoss</name>
    <dbReference type="NCBI Taxonomy" id="88036"/>
    <lineage>
        <taxon>Eukaryota</taxon>
        <taxon>Viridiplantae</taxon>
        <taxon>Streptophyta</taxon>
        <taxon>Embryophyta</taxon>
        <taxon>Tracheophyta</taxon>
        <taxon>Lycopodiopsida</taxon>
        <taxon>Selaginellales</taxon>
        <taxon>Selaginellaceae</taxon>
        <taxon>Selaginella</taxon>
    </lineage>
</organism>
<dbReference type="InterPro" id="IPR046849">
    <property type="entry name" value="E2_motif"/>
</dbReference>
<dbReference type="Pfam" id="PF20431">
    <property type="entry name" value="E_motif"/>
    <property type="match status" value="1"/>
</dbReference>
<proteinExistence type="predicted"/>
<accession>D8RGI6</accession>
<dbReference type="AlphaFoldDB" id="D8RGI6"/>
<dbReference type="Pfam" id="PF20430">
    <property type="entry name" value="Eplus_motif"/>
    <property type="match status" value="1"/>
</dbReference>
<dbReference type="PANTHER" id="PTHR47926:SF382">
    <property type="entry name" value="PENTACOTRIPEPTIDE-REPEAT REGION OF PRORP DOMAIN-CONTAINING PROTEIN"/>
    <property type="match status" value="1"/>
</dbReference>
<gene>
    <name evidence="1" type="ORF">SELMODRAFT_411079</name>
</gene>
<dbReference type="HOGENOM" id="CLU_1095806_0_0_1"/>
<protein>
    <submittedName>
        <fullName evidence="1">Uncharacterized protein</fullName>
    </submittedName>
</protein>
<dbReference type="Proteomes" id="UP000001514">
    <property type="component" value="Unassembled WGS sequence"/>
</dbReference>
<reference evidence="1 2" key="1">
    <citation type="journal article" date="2011" name="Science">
        <title>The Selaginella genome identifies genetic changes associated with the evolution of vascular plants.</title>
        <authorList>
            <person name="Banks J.A."/>
            <person name="Nishiyama T."/>
            <person name="Hasebe M."/>
            <person name="Bowman J.L."/>
            <person name="Gribskov M."/>
            <person name="dePamphilis C."/>
            <person name="Albert V.A."/>
            <person name="Aono N."/>
            <person name="Aoyama T."/>
            <person name="Ambrose B.A."/>
            <person name="Ashton N.W."/>
            <person name="Axtell M.J."/>
            <person name="Barker E."/>
            <person name="Barker M.S."/>
            <person name="Bennetzen J.L."/>
            <person name="Bonawitz N.D."/>
            <person name="Chapple C."/>
            <person name="Cheng C."/>
            <person name="Correa L.G."/>
            <person name="Dacre M."/>
            <person name="DeBarry J."/>
            <person name="Dreyer I."/>
            <person name="Elias M."/>
            <person name="Engstrom E.M."/>
            <person name="Estelle M."/>
            <person name="Feng L."/>
            <person name="Finet C."/>
            <person name="Floyd S.K."/>
            <person name="Frommer W.B."/>
            <person name="Fujita T."/>
            <person name="Gramzow L."/>
            <person name="Gutensohn M."/>
            <person name="Harholt J."/>
            <person name="Hattori M."/>
            <person name="Heyl A."/>
            <person name="Hirai T."/>
            <person name="Hiwatashi Y."/>
            <person name="Ishikawa M."/>
            <person name="Iwata M."/>
            <person name="Karol K.G."/>
            <person name="Koehler B."/>
            <person name="Kolukisaoglu U."/>
            <person name="Kubo M."/>
            <person name="Kurata T."/>
            <person name="Lalonde S."/>
            <person name="Li K."/>
            <person name="Li Y."/>
            <person name="Litt A."/>
            <person name="Lyons E."/>
            <person name="Manning G."/>
            <person name="Maruyama T."/>
            <person name="Michael T.P."/>
            <person name="Mikami K."/>
            <person name="Miyazaki S."/>
            <person name="Morinaga S."/>
            <person name="Murata T."/>
            <person name="Mueller-Roeber B."/>
            <person name="Nelson D.R."/>
            <person name="Obara M."/>
            <person name="Oguri Y."/>
            <person name="Olmstead R.G."/>
            <person name="Onodera N."/>
            <person name="Petersen B.L."/>
            <person name="Pils B."/>
            <person name="Prigge M."/>
            <person name="Rensing S.A."/>
            <person name="Riano-Pachon D.M."/>
            <person name="Roberts A.W."/>
            <person name="Sato Y."/>
            <person name="Scheller H.V."/>
            <person name="Schulz B."/>
            <person name="Schulz C."/>
            <person name="Shakirov E.V."/>
            <person name="Shibagaki N."/>
            <person name="Shinohara N."/>
            <person name="Shippen D.E."/>
            <person name="Soerensen I."/>
            <person name="Sotooka R."/>
            <person name="Sugimoto N."/>
            <person name="Sugita M."/>
            <person name="Sumikawa N."/>
            <person name="Tanurdzic M."/>
            <person name="Theissen G."/>
            <person name="Ulvskov P."/>
            <person name="Wakazuki S."/>
            <person name="Weng J.K."/>
            <person name="Willats W.W."/>
            <person name="Wipf D."/>
            <person name="Wolf P.G."/>
            <person name="Yang L."/>
            <person name="Zimmer A.D."/>
            <person name="Zhu Q."/>
            <person name="Mitros T."/>
            <person name="Hellsten U."/>
            <person name="Loque D."/>
            <person name="Otillar R."/>
            <person name="Salamov A."/>
            <person name="Schmutz J."/>
            <person name="Shapiro H."/>
            <person name="Lindquist E."/>
            <person name="Lucas S."/>
            <person name="Rokhsar D."/>
            <person name="Grigoriev I.V."/>
        </authorList>
    </citation>
    <scope>NUCLEOTIDE SEQUENCE [LARGE SCALE GENOMIC DNA]</scope>
</reference>
<name>D8RGI6_SELML</name>